<dbReference type="PROSITE" id="PS50928">
    <property type="entry name" value="ABC_TM1"/>
    <property type="match status" value="1"/>
</dbReference>
<name>A0A0P6VPX4_9HYPH</name>
<keyword evidence="6 8" id="KW-1133">Transmembrane helix</keyword>
<gene>
    <name evidence="10" type="ORF">ABB55_14480</name>
</gene>
<dbReference type="AlphaFoldDB" id="A0A0P6VPX4"/>
<comment type="subcellular location">
    <subcellularLocation>
        <location evidence="1 8">Cell membrane</location>
        <topology evidence="1 8">Multi-pass membrane protein</topology>
    </subcellularLocation>
</comment>
<dbReference type="STRING" id="665126.ABB55_14480"/>
<keyword evidence="11" id="KW-1185">Reference proteome</keyword>
<protein>
    <submittedName>
        <fullName evidence="10">Polyamine ABC transporter permease</fullName>
    </submittedName>
</protein>
<dbReference type="GO" id="GO:0005886">
    <property type="term" value="C:plasma membrane"/>
    <property type="evidence" value="ECO:0007669"/>
    <property type="project" value="UniProtKB-SubCell"/>
</dbReference>
<keyword evidence="4" id="KW-1003">Cell membrane</keyword>
<evidence type="ECO:0000313" key="10">
    <source>
        <dbReference type="EMBL" id="KPL53268.1"/>
    </source>
</evidence>
<dbReference type="GO" id="GO:0055085">
    <property type="term" value="P:transmembrane transport"/>
    <property type="evidence" value="ECO:0007669"/>
    <property type="project" value="InterPro"/>
</dbReference>
<reference evidence="10 11" key="1">
    <citation type="submission" date="2015-09" db="EMBL/GenBank/DDBJ databases">
        <authorList>
            <person name="Jackson K.R."/>
            <person name="Lunt B.L."/>
            <person name="Fisher J.N.B."/>
            <person name="Gardner A.V."/>
            <person name="Bailey M.E."/>
            <person name="Deus L.M."/>
            <person name="Earl A.S."/>
            <person name="Gibby P.D."/>
            <person name="Hartmann K.A."/>
            <person name="Liu J.E."/>
            <person name="Manci A.M."/>
            <person name="Nielsen D.A."/>
            <person name="Solomon M.B."/>
            <person name="Breakwell D.P."/>
            <person name="Burnett S.H."/>
            <person name="Grose J.H."/>
        </authorList>
    </citation>
    <scope>NUCLEOTIDE SEQUENCE [LARGE SCALE GENOMIC DNA]</scope>
    <source>
        <strain evidence="10 11">16</strain>
    </source>
</reference>
<feature type="transmembrane region" description="Helical" evidence="8">
    <location>
        <begin position="147"/>
        <end position="168"/>
    </location>
</feature>
<evidence type="ECO:0000256" key="2">
    <source>
        <dbReference type="ARBA" id="ARBA00007069"/>
    </source>
</evidence>
<feature type="transmembrane region" description="Helical" evidence="8">
    <location>
        <begin position="199"/>
        <end position="224"/>
    </location>
</feature>
<evidence type="ECO:0000256" key="7">
    <source>
        <dbReference type="ARBA" id="ARBA00023136"/>
    </source>
</evidence>
<keyword evidence="3 8" id="KW-0813">Transport</keyword>
<keyword evidence="5 8" id="KW-0812">Transmembrane</keyword>
<dbReference type="Gene3D" id="1.10.3720.10">
    <property type="entry name" value="MetI-like"/>
    <property type="match status" value="1"/>
</dbReference>
<feature type="domain" description="ABC transmembrane type-1" evidence="9">
    <location>
        <begin position="66"/>
        <end position="272"/>
    </location>
</feature>
<reference evidence="10 11" key="2">
    <citation type="submission" date="2015-10" db="EMBL/GenBank/DDBJ databases">
        <title>Draft Genome Sequence of Prosthecomicrobium hirschii ATCC 27832.</title>
        <authorList>
            <person name="Daniel J."/>
            <person name="Givan S.A."/>
            <person name="Brun Y.V."/>
            <person name="Brown P.J."/>
        </authorList>
    </citation>
    <scope>NUCLEOTIDE SEQUENCE [LARGE SCALE GENOMIC DNA]</scope>
    <source>
        <strain evidence="10 11">16</strain>
    </source>
</reference>
<evidence type="ECO:0000256" key="3">
    <source>
        <dbReference type="ARBA" id="ARBA00022448"/>
    </source>
</evidence>
<dbReference type="InterPro" id="IPR035906">
    <property type="entry name" value="MetI-like_sf"/>
</dbReference>
<evidence type="ECO:0000256" key="6">
    <source>
        <dbReference type="ARBA" id="ARBA00022989"/>
    </source>
</evidence>
<feature type="transmembrane region" description="Helical" evidence="8">
    <location>
        <begin position="7"/>
        <end position="27"/>
    </location>
</feature>
<proteinExistence type="inferred from homology"/>
<dbReference type="Pfam" id="PF00528">
    <property type="entry name" value="BPD_transp_1"/>
    <property type="match status" value="1"/>
</dbReference>
<keyword evidence="7 8" id="KW-0472">Membrane</keyword>
<dbReference type="InterPro" id="IPR000515">
    <property type="entry name" value="MetI-like"/>
</dbReference>
<evidence type="ECO:0000256" key="1">
    <source>
        <dbReference type="ARBA" id="ARBA00004651"/>
    </source>
</evidence>
<comment type="caution">
    <text evidence="10">The sequence shown here is derived from an EMBL/GenBank/DDBJ whole genome shotgun (WGS) entry which is preliminary data.</text>
</comment>
<feature type="transmembrane region" description="Helical" evidence="8">
    <location>
        <begin position="257"/>
        <end position="280"/>
    </location>
</feature>
<dbReference type="RefSeq" id="WP_054359433.1">
    <property type="nucleotide sequence ID" value="NZ_LJYW01000001.1"/>
</dbReference>
<evidence type="ECO:0000256" key="5">
    <source>
        <dbReference type="ARBA" id="ARBA00022692"/>
    </source>
</evidence>
<evidence type="ECO:0000256" key="4">
    <source>
        <dbReference type="ARBA" id="ARBA00022475"/>
    </source>
</evidence>
<comment type="similarity">
    <text evidence="2">Belongs to the binding-protein-dependent transport system permease family. CysTW subfamily.</text>
</comment>
<dbReference type="Proteomes" id="UP000048984">
    <property type="component" value="Unassembled WGS sequence"/>
</dbReference>
<dbReference type="CDD" id="cd06261">
    <property type="entry name" value="TM_PBP2"/>
    <property type="match status" value="1"/>
</dbReference>
<evidence type="ECO:0000259" key="9">
    <source>
        <dbReference type="PROSITE" id="PS50928"/>
    </source>
</evidence>
<sequence length="285" mass="30911">MRRAARLQLLLGLPAVALIFVFMILPITNMVEMSFRTPGVTEPFGNDYTLMHYGRVLGDPYYWGALGRSLLVATTVTVLCLIVSYPVAWHLSKADGLKMVILYALIASPLMTGVLVRNFGWMIIAALNGPLNQSLLGLGLIDRPLRLLFTQGLVVLALVHVFMPFMVLPINNAIRNISPSLVEAAASMGASRSATFRDIVLPLSFPGIQAGVTLVFVLAIAAYVTPALLGGQMVTYMPTQIIAELTGTFRWPLGSTLAIGLSLTTLLVVAVFTLATWRLLDRVRA</sequence>
<dbReference type="SUPFAM" id="SSF161098">
    <property type="entry name" value="MetI-like"/>
    <property type="match status" value="1"/>
</dbReference>
<accession>A0A0P6VPX4</accession>
<evidence type="ECO:0000256" key="8">
    <source>
        <dbReference type="RuleBase" id="RU363032"/>
    </source>
</evidence>
<feature type="transmembrane region" description="Helical" evidence="8">
    <location>
        <begin position="61"/>
        <end position="88"/>
    </location>
</feature>
<organism evidence="10 11">
    <name type="scientific">Prosthecodimorpha hirschii</name>
    <dbReference type="NCBI Taxonomy" id="665126"/>
    <lineage>
        <taxon>Bacteria</taxon>
        <taxon>Pseudomonadati</taxon>
        <taxon>Pseudomonadota</taxon>
        <taxon>Alphaproteobacteria</taxon>
        <taxon>Hyphomicrobiales</taxon>
        <taxon>Ancalomicrobiaceae</taxon>
        <taxon>Prosthecodimorpha</taxon>
    </lineage>
</organism>
<dbReference type="PANTHER" id="PTHR42929:SF5">
    <property type="entry name" value="ABC TRANSPORTER PERMEASE PROTEIN"/>
    <property type="match status" value="1"/>
</dbReference>
<feature type="transmembrane region" description="Helical" evidence="8">
    <location>
        <begin position="100"/>
        <end position="127"/>
    </location>
</feature>
<evidence type="ECO:0000313" key="11">
    <source>
        <dbReference type="Proteomes" id="UP000048984"/>
    </source>
</evidence>
<dbReference type="EMBL" id="LJYW01000001">
    <property type="protein sequence ID" value="KPL53268.1"/>
    <property type="molecule type" value="Genomic_DNA"/>
</dbReference>
<dbReference type="PANTHER" id="PTHR42929">
    <property type="entry name" value="INNER MEMBRANE ABC TRANSPORTER PERMEASE PROTEIN YDCU-RELATED-RELATED"/>
    <property type="match status" value="1"/>
</dbReference>